<keyword evidence="9 12" id="KW-1133">Transmembrane helix</keyword>
<gene>
    <name evidence="14" type="primary">lepB</name>
    <name evidence="14" type="ORF">CD122_08175</name>
</gene>
<dbReference type="OrthoDB" id="9802919at2"/>
<dbReference type="InterPro" id="IPR019757">
    <property type="entry name" value="Pept_S26A_signal_pept_1_Lys-AS"/>
</dbReference>
<evidence type="ECO:0000256" key="5">
    <source>
        <dbReference type="ARBA" id="ARBA00022475"/>
    </source>
</evidence>
<evidence type="ECO:0000313" key="14">
    <source>
        <dbReference type="EMBL" id="PNZ26483.1"/>
    </source>
</evidence>
<evidence type="ECO:0000256" key="1">
    <source>
        <dbReference type="ARBA" id="ARBA00000677"/>
    </source>
</evidence>
<comment type="function">
    <text evidence="2">Essential for cell viability.</text>
</comment>
<dbReference type="PROSITE" id="PS00501">
    <property type="entry name" value="SPASE_I_1"/>
    <property type="match status" value="1"/>
</dbReference>
<dbReference type="EC" id="3.4.21.89" evidence="12"/>
<comment type="catalytic activity">
    <reaction evidence="1 12">
        <text>Cleavage of hydrophobic, N-terminal signal or leader sequences from secreted and periplasmic proteins.</text>
        <dbReference type="EC" id="3.4.21.89"/>
    </reaction>
</comment>
<evidence type="ECO:0000259" key="13">
    <source>
        <dbReference type="Pfam" id="PF10502"/>
    </source>
</evidence>
<evidence type="ECO:0000313" key="15">
    <source>
        <dbReference type="Proteomes" id="UP000242752"/>
    </source>
</evidence>
<dbReference type="InterPro" id="IPR019756">
    <property type="entry name" value="Pept_S26A_signal_pept_1_Ser-AS"/>
</dbReference>
<evidence type="ECO:0000256" key="8">
    <source>
        <dbReference type="ARBA" id="ARBA00022801"/>
    </source>
</evidence>
<feature type="active site" evidence="11">
    <location>
        <position position="77"/>
    </location>
</feature>
<sequence>MKKELFEWLSAIAIAVVVAFLITHFIASTYKVSGLSMYPTFNDSDRVIVSKISKQLGHLDNGDVVVFHRDRQTDYIKRLIGKPGDTVAYKNDTLYINGKSVNEPYLTMNKRNKLGRQLTEDFSSKDIVGSSGKVQIPKGKYLVLGDNRQNSIDSRRPEVGLVSEQQIVGKVVMRFWPVSDMKFHFNK</sequence>
<keyword evidence="6 12" id="KW-0645">Protease</keyword>
<dbReference type="AlphaFoldDB" id="A0A2K3YLL1"/>
<dbReference type="InterPro" id="IPR019758">
    <property type="entry name" value="Pept_S26A_signal_pept_1_CS"/>
</dbReference>
<dbReference type="CDD" id="cd06530">
    <property type="entry name" value="S26_SPase_I"/>
    <property type="match status" value="1"/>
</dbReference>
<evidence type="ECO:0000256" key="2">
    <source>
        <dbReference type="ARBA" id="ARBA00002312"/>
    </source>
</evidence>
<evidence type="ECO:0000256" key="6">
    <source>
        <dbReference type="ARBA" id="ARBA00022670"/>
    </source>
</evidence>
<dbReference type="EMBL" id="PPRF01000053">
    <property type="protein sequence ID" value="PNZ26483.1"/>
    <property type="molecule type" value="Genomic_DNA"/>
</dbReference>
<evidence type="ECO:0000256" key="3">
    <source>
        <dbReference type="ARBA" id="ARBA00004401"/>
    </source>
</evidence>
<evidence type="ECO:0000256" key="9">
    <source>
        <dbReference type="ARBA" id="ARBA00022989"/>
    </source>
</evidence>
<dbReference type="GO" id="GO:0005886">
    <property type="term" value="C:plasma membrane"/>
    <property type="evidence" value="ECO:0007669"/>
    <property type="project" value="UniProtKB-SubCell"/>
</dbReference>
<dbReference type="PANTHER" id="PTHR43390">
    <property type="entry name" value="SIGNAL PEPTIDASE I"/>
    <property type="match status" value="1"/>
</dbReference>
<evidence type="ECO:0000256" key="12">
    <source>
        <dbReference type="RuleBase" id="RU362042"/>
    </source>
</evidence>
<dbReference type="InterPro" id="IPR000223">
    <property type="entry name" value="Pept_S26A_signal_pept_1"/>
</dbReference>
<keyword evidence="10 12" id="KW-0472">Membrane</keyword>
<feature type="domain" description="Peptidase S26" evidence="13">
    <location>
        <begin position="6"/>
        <end position="176"/>
    </location>
</feature>
<dbReference type="FunFam" id="2.10.109.10:FF:000008">
    <property type="entry name" value="Signal peptidase I"/>
    <property type="match status" value="1"/>
</dbReference>
<keyword evidence="8 12" id="KW-0378">Hydrolase</keyword>
<name>A0A2K3YLL1_9STAP</name>
<evidence type="ECO:0000256" key="7">
    <source>
        <dbReference type="ARBA" id="ARBA00022692"/>
    </source>
</evidence>
<comment type="subcellular location">
    <subcellularLocation>
        <location evidence="3">Cell membrane</location>
        <topology evidence="3">Single-pass type II membrane protein</topology>
    </subcellularLocation>
    <subcellularLocation>
        <location evidence="12">Membrane</location>
        <topology evidence="12">Single-pass type II membrane protein</topology>
    </subcellularLocation>
</comment>
<dbReference type="GO" id="GO:0004252">
    <property type="term" value="F:serine-type endopeptidase activity"/>
    <property type="evidence" value="ECO:0007669"/>
    <property type="project" value="InterPro"/>
</dbReference>
<feature type="transmembrane region" description="Helical" evidence="12">
    <location>
        <begin position="6"/>
        <end position="27"/>
    </location>
</feature>
<evidence type="ECO:0000256" key="11">
    <source>
        <dbReference type="PIRSR" id="PIRSR600223-1"/>
    </source>
</evidence>
<keyword evidence="7 12" id="KW-0812">Transmembrane</keyword>
<reference evidence="14 15" key="1">
    <citation type="submission" date="2017-08" db="EMBL/GenBank/DDBJ databases">
        <title>Draft genome sequences of 64 type strains of genus Staph aureus.</title>
        <authorList>
            <person name="Cole K."/>
            <person name="Golubchik T."/>
            <person name="Russell J."/>
            <person name="Foster D."/>
            <person name="Llewelyn M."/>
            <person name="Wilson D."/>
            <person name="Crook D."/>
            <person name="Paul J."/>
        </authorList>
    </citation>
    <scope>NUCLEOTIDE SEQUENCE [LARGE SCALE GENOMIC DNA]</scope>
    <source>
        <strain evidence="14 15">DSM 21968</strain>
    </source>
</reference>
<dbReference type="RefSeq" id="WP_103358498.1">
    <property type="nucleotide sequence ID" value="NZ_CP113107.1"/>
</dbReference>
<dbReference type="GO" id="GO:0006465">
    <property type="term" value="P:signal peptide processing"/>
    <property type="evidence" value="ECO:0007669"/>
    <property type="project" value="InterPro"/>
</dbReference>
<dbReference type="PROSITE" id="PS00761">
    <property type="entry name" value="SPASE_I_3"/>
    <property type="match status" value="1"/>
</dbReference>
<evidence type="ECO:0000256" key="4">
    <source>
        <dbReference type="ARBA" id="ARBA00009370"/>
    </source>
</evidence>
<dbReference type="Gene3D" id="2.10.109.10">
    <property type="entry name" value="Umud Fragment, subunit A"/>
    <property type="match status" value="1"/>
</dbReference>
<accession>A0A2K3YLL1</accession>
<dbReference type="Pfam" id="PF10502">
    <property type="entry name" value="Peptidase_S26"/>
    <property type="match status" value="1"/>
</dbReference>
<keyword evidence="5" id="KW-1003">Cell membrane</keyword>
<dbReference type="PROSITE" id="PS00760">
    <property type="entry name" value="SPASE_I_2"/>
    <property type="match status" value="1"/>
</dbReference>
<dbReference type="Proteomes" id="UP000242752">
    <property type="component" value="Unassembled WGS sequence"/>
</dbReference>
<dbReference type="SUPFAM" id="SSF51306">
    <property type="entry name" value="LexA/Signal peptidase"/>
    <property type="match status" value="1"/>
</dbReference>
<dbReference type="GO" id="GO:0009003">
    <property type="term" value="F:signal peptidase activity"/>
    <property type="evidence" value="ECO:0007669"/>
    <property type="project" value="UniProtKB-EC"/>
</dbReference>
<evidence type="ECO:0000256" key="10">
    <source>
        <dbReference type="ARBA" id="ARBA00023136"/>
    </source>
</evidence>
<feature type="active site" evidence="11">
    <location>
        <position position="36"/>
    </location>
</feature>
<keyword evidence="15" id="KW-1185">Reference proteome</keyword>
<protein>
    <recommendedName>
        <fullName evidence="12">Signal peptidase I</fullName>
        <ecNumber evidence="12">3.4.21.89</ecNumber>
    </recommendedName>
</protein>
<dbReference type="PANTHER" id="PTHR43390:SF1">
    <property type="entry name" value="CHLOROPLAST PROCESSING PEPTIDASE"/>
    <property type="match status" value="1"/>
</dbReference>
<organism evidence="14 15">
    <name type="scientific">Staphylococcus rostri</name>
    <dbReference type="NCBI Taxonomy" id="522262"/>
    <lineage>
        <taxon>Bacteria</taxon>
        <taxon>Bacillati</taxon>
        <taxon>Bacillota</taxon>
        <taxon>Bacilli</taxon>
        <taxon>Bacillales</taxon>
        <taxon>Staphylococcaceae</taxon>
        <taxon>Staphylococcus</taxon>
    </lineage>
</organism>
<comment type="similarity">
    <text evidence="4 12">Belongs to the peptidase S26 family.</text>
</comment>
<comment type="caution">
    <text evidence="14">The sequence shown here is derived from an EMBL/GenBank/DDBJ whole genome shotgun (WGS) entry which is preliminary data.</text>
</comment>
<dbReference type="InterPro" id="IPR019533">
    <property type="entry name" value="Peptidase_S26"/>
</dbReference>
<dbReference type="NCBIfam" id="TIGR02227">
    <property type="entry name" value="sigpep_I_bact"/>
    <property type="match status" value="1"/>
</dbReference>
<dbReference type="PRINTS" id="PR00727">
    <property type="entry name" value="LEADERPTASE"/>
</dbReference>
<proteinExistence type="inferred from homology"/>
<dbReference type="InterPro" id="IPR036286">
    <property type="entry name" value="LexA/Signal_pep-like_sf"/>
</dbReference>